<accession>A0A5N6VM69</accession>
<evidence type="ECO:0000313" key="2">
    <source>
        <dbReference type="EMBL" id="KAE8309266.1"/>
    </source>
</evidence>
<proteinExistence type="predicted"/>
<dbReference type="InterPro" id="IPR010730">
    <property type="entry name" value="HET"/>
</dbReference>
<protein>
    <submittedName>
        <fullName evidence="2">Heterokaryon incompatibility protein-domain-containing protein</fullName>
    </submittedName>
</protein>
<reference evidence="3" key="1">
    <citation type="submission" date="2019-04" db="EMBL/GenBank/DDBJ databases">
        <title>Friends and foes A comparative genomics studyof 23 Aspergillus species from section Flavi.</title>
        <authorList>
            <consortium name="DOE Joint Genome Institute"/>
            <person name="Kjaerbolling I."/>
            <person name="Vesth T."/>
            <person name="Frisvad J.C."/>
            <person name="Nybo J.L."/>
            <person name="Theobald S."/>
            <person name="Kildgaard S."/>
            <person name="Isbrandt T."/>
            <person name="Kuo A."/>
            <person name="Sato A."/>
            <person name="Lyhne E.K."/>
            <person name="Kogle M.E."/>
            <person name="Wiebenga A."/>
            <person name="Kun R.S."/>
            <person name="Lubbers R.J."/>
            <person name="Makela M.R."/>
            <person name="Barry K."/>
            <person name="Chovatia M."/>
            <person name="Clum A."/>
            <person name="Daum C."/>
            <person name="Haridas S."/>
            <person name="He G."/>
            <person name="LaButti K."/>
            <person name="Lipzen A."/>
            <person name="Mondo S."/>
            <person name="Riley R."/>
            <person name="Salamov A."/>
            <person name="Simmons B.A."/>
            <person name="Magnuson J.K."/>
            <person name="Henrissat B."/>
            <person name="Mortensen U.H."/>
            <person name="Larsen T.O."/>
            <person name="Devries R.P."/>
            <person name="Grigoriev I.V."/>
            <person name="Machida M."/>
            <person name="Baker S.E."/>
            <person name="Andersen M.R."/>
        </authorList>
    </citation>
    <scope>NUCLEOTIDE SEQUENCE [LARGE SCALE GENOMIC DNA]</scope>
    <source>
        <strain evidence="3">CBS 130015</strain>
    </source>
</reference>
<evidence type="ECO:0000259" key="1">
    <source>
        <dbReference type="Pfam" id="PF06985"/>
    </source>
</evidence>
<dbReference type="Proteomes" id="UP000325433">
    <property type="component" value="Unassembled WGS sequence"/>
</dbReference>
<feature type="domain" description="Heterokaryon incompatibility" evidence="1">
    <location>
        <begin position="47"/>
        <end position="199"/>
    </location>
</feature>
<dbReference type="InterPro" id="IPR052895">
    <property type="entry name" value="HetReg/Transcr_Mod"/>
</dbReference>
<dbReference type="PANTHER" id="PTHR24148:SF64">
    <property type="entry name" value="HETEROKARYON INCOMPATIBILITY DOMAIN-CONTAINING PROTEIN"/>
    <property type="match status" value="1"/>
</dbReference>
<gene>
    <name evidence="2" type="ORF">BDV41DRAFT_548625</name>
</gene>
<keyword evidence="3" id="KW-1185">Reference proteome</keyword>
<dbReference type="EMBL" id="ML738370">
    <property type="protein sequence ID" value="KAE8309266.1"/>
    <property type="molecule type" value="Genomic_DNA"/>
</dbReference>
<name>A0A5N6VM69_9EURO</name>
<sequence>MSDYLHDYPLNLARKEIRLLTILPALRSKAPIKCFLQVAPLDACPRYEAISYVWGDIQKKNDILLDGRTIQVPTNVRRILQRLRHRMQPRVIWIDYVCIHQDNVAEKNTQVPLMSAIYANATSVIAIISLDNLSDNAADAIDLMMNPAWKEVSWSIKRIPSRKSAWYEKRLAVSLRNIADFYYNFLFAEYWTRMWTFQEYRLSQGKPPICICGDVEFPGFNGYNVTLALRSVPDRFRRMSFNVEQRGGRLQLQNHYKEIEGLIKKFPSKIIPASYLWVSDKQNVSVLDLLRQASGRKCQNPKDKIYALYGLLPSLREEYPPDYNKSLSQIIFETAKYILNERPGDLEMLDIFCLREDRLVDVSIPSWVPDLTTTVYASTSSNVLHSERFGIVYSIQGTVPGRYLEITEDHSVLCLSGRWIGKCRPVFQFASDVKSVLAQLMGVIQMQGDGCHVWNNVWEPENIPLRFFQGCCAFSNHVKAELDWSALKSLRTVFDTLDLIHRDADTVLETFAEVGFEFLRDLLPRLYNIEVFTIHHMSSVGFGFTEQSVEKEDQVFVSVNQFNMPFVLRHGCGTDYTRGQVYHKLVGFAYVDGICQGSVTPNPYLDFVCTVPHEKLLLK</sequence>
<evidence type="ECO:0000313" key="3">
    <source>
        <dbReference type="Proteomes" id="UP000325433"/>
    </source>
</evidence>
<dbReference type="Pfam" id="PF06985">
    <property type="entry name" value="HET"/>
    <property type="match status" value="1"/>
</dbReference>
<organism evidence="2 3">
    <name type="scientific">Aspergillus transmontanensis</name>
    <dbReference type="NCBI Taxonomy" id="1034304"/>
    <lineage>
        <taxon>Eukaryota</taxon>
        <taxon>Fungi</taxon>
        <taxon>Dikarya</taxon>
        <taxon>Ascomycota</taxon>
        <taxon>Pezizomycotina</taxon>
        <taxon>Eurotiomycetes</taxon>
        <taxon>Eurotiomycetidae</taxon>
        <taxon>Eurotiales</taxon>
        <taxon>Aspergillaceae</taxon>
        <taxon>Aspergillus</taxon>
        <taxon>Aspergillus subgen. Circumdati</taxon>
    </lineage>
</organism>
<dbReference type="PANTHER" id="PTHR24148">
    <property type="entry name" value="ANKYRIN REPEAT DOMAIN-CONTAINING PROTEIN 39 HOMOLOG-RELATED"/>
    <property type="match status" value="1"/>
</dbReference>
<dbReference type="AlphaFoldDB" id="A0A5N6VM69"/>